<sequence length="370" mass="41967">MWSWMAEEIEERQRLKKEKEEAKKKEEDEKIKKEAEVKQPAEAKDKDDFKASIGRMVQEQMCTVCEEVLGRKVRQDERPFVAVTTEIRRRADADSQKAVEDEVLRKKDLEIGRLKQMVAETQRQVCQPQSGQHEQELNSLRMDNQHLIKDVISLKEQVGELLKLTKPVAGVANATPTVAKEKGKAIYTPTAGDYVKLSEAYRRMRDEKDLAEREVHALKERINRIGAATSTPTSIKRKRVMRKSVSPPSNLRIRLSKASSPAKHKGSGEKGCTGVKFIKLKDETREDFNKRVCVELSKLKKKEIETLCKEEHLEYVTIKTSAADIADAYTDRAFGKLADNTETHEDSKMSEDVASSSGRDGDEEETTSGC</sequence>
<gene>
    <name evidence="3" type="ORF">CBR_g49962</name>
</gene>
<name>A0A388K577_CHABU</name>
<keyword evidence="1" id="KW-0175">Coiled coil</keyword>
<reference evidence="3 4" key="1">
    <citation type="journal article" date="2018" name="Cell">
        <title>The Chara Genome: Secondary Complexity and Implications for Plant Terrestrialization.</title>
        <authorList>
            <person name="Nishiyama T."/>
            <person name="Sakayama H."/>
            <person name="Vries J.D."/>
            <person name="Buschmann H."/>
            <person name="Saint-Marcoux D."/>
            <person name="Ullrich K.K."/>
            <person name="Haas F.B."/>
            <person name="Vanderstraeten L."/>
            <person name="Becker D."/>
            <person name="Lang D."/>
            <person name="Vosolsobe S."/>
            <person name="Rombauts S."/>
            <person name="Wilhelmsson P.K.I."/>
            <person name="Janitza P."/>
            <person name="Kern R."/>
            <person name="Heyl A."/>
            <person name="Rumpler F."/>
            <person name="Villalobos L.I.A.C."/>
            <person name="Clay J.M."/>
            <person name="Skokan R."/>
            <person name="Toyoda A."/>
            <person name="Suzuki Y."/>
            <person name="Kagoshima H."/>
            <person name="Schijlen E."/>
            <person name="Tajeshwar N."/>
            <person name="Catarino B."/>
            <person name="Hetherington A.J."/>
            <person name="Saltykova A."/>
            <person name="Bonnot C."/>
            <person name="Breuninger H."/>
            <person name="Symeonidi A."/>
            <person name="Radhakrishnan G.V."/>
            <person name="Van Nieuwerburgh F."/>
            <person name="Deforce D."/>
            <person name="Chang C."/>
            <person name="Karol K.G."/>
            <person name="Hedrich R."/>
            <person name="Ulvskov P."/>
            <person name="Glockner G."/>
            <person name="Delwiche C.F."/>
            <person name="Petrasek J."/>
            <person name="Van de Peer Y."/>
            <person name="Friml J."/>
            <person name="Beilby M."/>
            <person name="Dolan L."/>
            <person name="Kohara Y."/>
            <person name="Sugano S."/>
            <person name="Fujiyama A."/>
            <person name="Delaux P.-M."/>
            <person name="Quint M."/>
            <person name="TheiBen G."/>
            <person name="Hagemann M."/>
            <person name="Harholt J."/>
            <person name="Dunand C."/>
            <person name="Zachgo S."/>
            <person name="Langdale J."/>
            <person name="Maumus F."/>
            <person name="Straeten D.V.D."/>
            <person name="Gould S.B."/>
            <person name="Rensing S.A."/>
        </authorList>
    </citation>
    <scope>NUCLEOTIDE SEQUENCE [LARGE SCALE GENOMIC DNA]</scope>
    <source>
        <strain evidence="3 4">S276</strain>
    </source>
</reference>
<accession>A0A388K577</accession>
<protein>
    <submittedName>
        <fullName evidence="3">Uncharacterized protein</fullName>
    </submittedName>
</protein>
<dbReference type="Proteomes" id="UP000265515">
    <property type="component" value="Unassembled WGS sequence"/>
</dbReference>
<feature type="region of interest" description="Disordered" evidence="2">
    <location>
        <begin position="230"/>
        <end position="249"/>
    </location>
</feature>
<keyword evidence="4" id="KW-1185">Reference proteome</keyword>
<evidence type="ECO:0000313" key="4">
    <source>
        <dbReference type="Proteomes" id="UP000265515"/>
    </source>
</evidence>
<proteinExistence type="predicted"/>
<feature type="compositionally biased region" description="Acidic residues" evidence="2">
    <location>
        <begin position="361"/>
        <end position="370"/>
    </location>
</feature>
<organism evidence="3 4">
    <name type="scientific">Chara braunii</name>
    <name type="common">Braun's stonewort</name>
    <dbReference type="NCBI Taxonomy" id="69332"/>
    <lineage>
        <taxon>Eukaryota</taxon>
        <taxon>Viridiplantae</taxon>
        <taxon>Streptophyta</taxon>
        <taxon>Charophyceae</taxon>
        <taxon>Charales</taxon>
        <taxon>Characeae</taxon>
        <taxon>Chara</taxon>
    </lineage>
</organism>
<evidence type="ECO:0000313" key="3">
    <source>
        <dbReference type="EMBL" id="GBG65166.1"/>
    </source>
</evidence>
<dbReference type="AlphaFoldDB" id="A0A388K577"/>
<feature type="compositionally biased region" description="Basic and acidic residues" evidence="2">
    <location>
        <begin position="11"/>
        <end position="47"/>
    </location>
</feature>
<feature type="coiled-coil region" evidence="1">
    <location>
        <begin position="194"/>
        <end position="228"/>
    </location>
</feature>
<evidence type="ECO:0000256" key="2">
    <source>
        <dbReference type="SAM" id="MobiDB-lite"/>
    </source>
</evidence>
<dbReference type="Gramene" id="GBG65166">
    <property type="protein sequence ID" value="GBG65166"/>
    <property type="gene ID" value="CBR_g49962"/>
</dbReference>
<feature type="region of interest" description="Disordered" evidence="2">
    <location>
        <begin position="338"/>
        <end position="370"/>
    </location>
</feature>
<comment type="caution">
    <text evidence="3">The sequence shown here is derived from an EMBL/GenBank/DDBJ whole genome shotgun (WGS) entry which is preliminary data.</text>
</comment>
<evidence type="ECO:0000256" key="1">
    <source>
        <dbReference type="SAM" id="Coils"/>
    </source>
</evidence>
<feature type="compositionally biased region" description="Basic and acidic residues" evidence="2">
    <location>
        <begin position="338"/>
        <end position="351"/>
    </location>
</feature>
<feature type="region of interest" description="Disordered" evidence="2">
    <location>
        <begin position="1"/>
        <end position="47"/>
    </location>
</feature>
<dbReference type="EMBL" id="BFEA01000059">
    <property type="protein sequence ID" value="GBG65166.1"/>
    <property type="molecule type" value="Genomic_DNA"/>
</dbReference>